<feature type="domain" description="RRM" evidence="3">
    <location>
        <begin position="105"/>
        <end position="184"/>
    </location>
</feature>
<evidence type="ECO:0000259" key="3">
    <source>
        <dbReference type="PROSITE" id="PS50102"/>
    </source>
</evidence>
<dbReference type="Pfam" id="PF00076">
    <property type="entry name" value="RRM_1"/>
    <property type="match status" value="3"/>
</dbReference>
<dbReference type="SMART" id="SM00360">
    <property type="entry name" value="RRM"/>
    <property type="match status" value="3"/>
</dbReference>
<dbReference type="InterPro" id="IPR050502">
    <property type="entry name" value="Euk_RNA-bind_prot"/>
</dbReference>
<evidence type="ECO:0000256" key="2">
    <source>
        <dbReference type="PROSITE-ProRule" id="PRU00176"/>
    </source>
</evidence>
<dbReference type="EMBL" id="GDKF01001858">
    <property type="protein sequence ID" value="JAT76764.1"/>
    <property type="molecule type" value="Transcribed_RNA"/>
</dbReference>
<dbReference type="GO" id="GO:0005634">
    <property type="term" value="C:nucleus"/>
    <property type="evidence" value="ECO:0007669"/>
    <property type="project" value="TreeGrafter"/>
</dbReference>
<name>A0A1D2AC47_AUXPR</name>
<dbReference type="Gene3D" id="3.30.70.330">
    <property type="match status" value="3"/>
</dbReference>
<dbReference type="CDD" id="cd00590">
    <property type="entry name" value="RRM_SF"/>
    <property type="match status" value="3"/>
</dbReference>
<dbReference type="PROSITE" id="PS50102">
    <property type="entry name" value="RRM"/>
    <property type="match status" value="3"/>
</dbReference>
<protein>
    <recommendedName>
        <fullName evidence="3">RRM domain-containing protein</fullName>
    </recommendedName>
</protein>
<dbReference type="PANTHER" id="PTHR48025">
    <property type="entry name" value="OS02G0815200 PROTEIN"/>
    <property type="match status" value="1"/>
</dbReference>
<proteinExistence type="predicted"/>
<dbReference type="PANTHER" id="PTHR48025:SF1">
    <property type="entry name" value="RRM DOMAIN-CONTAINING PROTEIN"/>
    <property type="match status" value="1"/>
</dbReference>
<dbReference type="SUPFAM" id="SSF54928">
    <property type="entry name" value="RNA-binding domain, RBD"/>
    <property type="match status" value="2"/>
</dbReference>
<feature type="domain" description="RRM" evidence="3">
    <location>
        <begin position="273"/>
        <end position="351"/>
    </location>
</feature>
<sequence>MGSNPPMAHPNVFVRGLPLAWGEVEITALFQQYGTLTSIRLVRHSVTKHSLGYGFVRFQSFEDAQAAINALDATTTHGQTLQVKFADADAGPPAASPVSGLTPSESVYVKHLPAASTVSDVQALFEGIGGVQDVKLFPCLDHFRSASALVRMASRRDSERAIAALNNTTPAGSLQSLVVRYAESAAEKAARLARRNPARAGTGLGPGAAATAGVLGAGLGGAAHADLQSALSALTGLQPGLLDARQLLRAALAGGAGGGVPGLSGPGPGDRPVTLTLTGLPPATDRLWLYESFAAYGAILSLHVLQDEATGQCSGTGLITFGNAGSAERAAVSMHGAHVGDHVLSVTLQPASGTQAPGGSLHPGLAAALGGNWVGPEW</sequence>
<keyword evidence="1 2" id="KW-0694">RNA-binding</keyword>
<reference evidence="4" key="1">
    <citation type="submission" date="2015-08" db="EMBL/GenBank/DDBJ databases">
        <authorList>
            <person name="Babu N.S."/>
            <person name="Beckwith C.J."/>
            <person name="Beseler K.G."/>
            <person name="Brison A."/>
            <person name="Carone J.V."/>
            <person name="Caskin T.P."/>
            <person name="Diamond M."/>
            <person name="Durham M.E."/>
            <person name="Foxe J.M."/>
            <person name="Go M."/>
            <person name="Henderson B.A."/>
            <person name="Jones I.B."/>
            <person name="McGettigan J.A."/>
            <person name="Micheletti S.J."/>
            <person name="Nasrallah M.E."/>
            <person name="Ortiz D."/>
            <person name="Piller C.R."/>
            <person name="Privatt S.R."/>
            <person name="Schneider S.L."/>
            <person name="Sharp S."/>
            <person name="Smith T.C."/>
            <person name="Stanton J.D."/>
            <person name="Ullery H.E."/>
            <person name="Wilson R.J."/>
            <person name="Serrano M.G."/>
            <person name="Buck G."/>
            <person name="Lee V."/>
            <person name="Wang Y."/>
            <person name="Carvalho R."/>
            <person name="Voegtly L."/>
            <person name="Shi R."/>
            <person name="Duckworth R."/>
            <person name="Johnson A."/>
            <person name="Loviza R."/>
            <person name="Walstead R."/>
            <person name="Shah Z."/>
            <person name="Kiflezghi M."/>
            <person name="Wade K."/>
            <person name="Ball S.L."/>
            <person name="Bradley K.W."/>
            <person name="Asai D.J."/>
            <person name="Bowman C.A."/>
            <person name="Russell D.A."/>
            <person name="Pope W.H."/>
            <person name="Jacobs-Sera D."/>
            <person name="Hendrix R.W."/>
            <person name="Hatfull G.F."/>
        </authorList>
    </citation>
    <scope>NUCLEOTIDE SEQUENCE</scope>
</reference>
<evidence type="ECO:0000256" key="1">
    <source>
        <dbReference type="ARBA" id="ARBA00022884"/>
    </source>
</evidence>
<gene>
    <name evidence="4" type="ORF">g.32868</name>
</gene>
<accession>A0A1D2AC47</accession>
<organism evidence="4">
    <name type="scientific">Auxenochlorella protothecoides</name>
    <name type="common">Green microalga</name>
    <name type="synonym">Chlorella protothecoides</name>
    <dbReference type="NCBI Taxonomy" id="3075"/>
    <lineage>
        <taxon>Eukaryota</taxon>
        <taxon>Viridiplantae</taxon>
        <taxon>Chlorophyta</taxon>
        <taxon>core chlorophytes</taxon>
        <taxon>Trebouxiophyceae</taxon>
        <taxon>Chlorellales</taxon>
        <taxon>Chlorellaceae</taxon>
        <taxon>Auxenochlorella</taxon>
    </lineage>
</organism>
<dbReference type="InterPro" id="IPR035979">
    <property type="entry name" value="RBD_domain_sf"/>
</dbReference>
<evidence type="ECO:0000313" key="4">
    <source>
        <dbReference type="EMBL" id="JAT76764.1"/>
    </source>
</evidence>
<dbReference type="GO" id="GO:0003729">
    <property type="term" value="F:mRNA binding"/>
    <property type="evidence" value="ECO:0007669"/>
    <property type="project" value="TreeGrafter"/>
</dbReference>
<dbReference type="InterPro" id="IPR000504">
    <property type="entry name" value="RRM_dom"/>
</dbReference>
<feature type="domain" description="RRM" evidence="3">
    <location>
        <begin position="10"/>
        <end position="88"/>
    </location>
</feature>
<dbReference type="InterPro" id="IPR012677">
    <property type="entry name" value="Nucleotide-bd_a/b_plait_sf"/>
</dbReference>
<dbReference type="AlphaFoldDB" id="A0A1D2AC47"/>